<accession>A0A1B3B776</accession>
<dbReference type="GO" id="GO:0004984">
    <property type="term" value="F:olfactory receptor activity"/>
    <property type="evidence" value="ECO:0007669"/>
    <property type="project" value="InterPro"/>
</dbReference>
<keyword evidence="2" id="KW-1003">Cell membrane</keyword>
<sequence>MNRLTKIKIIFNLTLLLTAIVGEIRFAWFLRRDPLNALNVVCPYLTKMVTWMKLICFLIYRKDLGHILKCLFEHCQKDANTSTKRNMISKVSYFASVWCIVVYVNAFSTSILFAAKPLIIWSYQFLVNGNKDSWVSLPFQVALPYQDMTLINNKTLYSIIYCFLAHSGTITIFGISGTDGTFFCFCMYISVSYQCLQEDFKTAFKKHTSKDLDSSSQEIFYKELTQLIRRQQNIIEIFKSFNRIYKFMIFIHFASASIILAIVLANLLLISGISKLIYLTYAFGAGIQLFTYCYGAEYVTKNCVKLSEVLYFCDWYKCNRRVKLLILFTLIKSQRGSPLRAPFFQPSLQLFALIIQRSGSYLTILQAVL</sequence>
<feature type="transmembrane region" description="Helical" evidence="10">
    <location>
        <begin position="93"/>
        <end position="115"/>
    </location>
</feature>
<dbReference type="GO" id="GO:0005549">
    <property type="term" value="F:odorant binding"/>
    <property type="evidence" value="ECO:0007669"/>
    <property type="project" value="InterPro"/>
</dbReference>
<dbReference type="InterPro" id="IPR004117">
    <property type="entry name" value="7tm6_olfct_rcpt"/>
</dbReference>
<reference evidence="11" key="1">
    <citation type="submission" date="2015-12" db="EMBL/GenBank/DDBJ databases">
        <authorList>
            <person name="Shamseldin A."/>
            <person name="Moawad H."/>
            <person name="Abd El-Rahim W.M."/>
            <person name="Sadowsky M.J."/>
        </authorList>
    </citation>
    <scope>NUCLEOTIDE SEQUENCE</scope>
</reference>
<evidence type="ECO:0000256" key="6">
    <source>
        <dbReference type="ARBA" id="ARBA00022989"/>
    </source>
</evidence>
<evidence type="ECO:0000256" key="7">
    <source>
        <dbReference type="ARBA" id="ARBA00023136"/>
    </source>
</evidence>
<evidence type="ECO:0000256" key="10">
    <source>
        <dbReference type="RuleBase" id="RU351113"/>
    </source>
</evidence>
<keyword evidence="4 10" id="KW-0812">Transmembrane</keyword>
<feature type="transmembrane region" description="Helical" evidence="10">
    <location>
        <begin position="276"/>
        <end position="295"/>
    </location>
</feature>
<feature type="transmembrane region" description="Helical" evidence="10">
    <location>
        <begin position="247"/>
        <end position="270"/>
    </location>
</feature>
<keyword evidence="7 10" id="KW-0472">Membrane</keyword>
<keyword evidence="8 10" id="KW-0675">Receptor</keyword>
<dbReference type="PANTHER" id="PTHR21137">
    <property type="entry name" value="ODORANT RECEPTOR"/>
    <property type="match status" value="1"/>
</dbReference>
<keyword evidence="9 10" id="KW-0807">Transducer</keyword>
<dbReference type="GO" id="GO:0005886">
    <property type="term" value="C:plasma membrane"/>
    <property type="evidence" value="ECO:0007669"/>
    <property type="project" value="UniProtKB-SubCell"/>
</dbReference>
<organism evidence="11">
    <name type="scientific">Scaeva pyrastri</name>
    <name type="common">Hoverfly</name>
    <name type="synonym">Musca pyrastri</name>
    <dbReference type="NCBI Taxonomy" id="219539"/>
    <lineage>
        <taxon>Eukaryota</taxon>
        <taxon>Metazoa</taxon>
        <taxon>Ecdysozoa</taxon>
        <taxon>Arthropoda</taxon>
        <taxon>Hexapoda</taxon>
        <taxon>Insecta</taxon>
        <taxon>Pterygota</taxon>
        <taxon>Neoptera</taxon>
        <taxon>Endopterygota</taxon>
        <taxon>Diptera</taxon>
        <taxon>Brachycera</taxon>
        <taxon>Muscomorpha</taxon>
        <taxon>Syrphoidea</taxon>
        <taxon>Syrphidae</taxon>
        <taxon>Syrphinae</taxon>
        <taxon>Syrphini</taxon>
        <taxon>Scaeva</taxon>
    </lineage>
</organism>
<evidence type="ECO:0000256" key="9">
    <source>
        <dbReference type="ARBA" id="ARBA00023224"/>
    </source>
</evidence>
<comment type="subcellular location">
    <subcellularLocation>
        <location evidence="1 10">Cell membrane</location>
        <topology evidence="1 10">Multi-pass membrane protein</topology>
    </subcellularLocation>
</comment>
<dbReference type="Pfam" id="PF02949">
    <property type="entry name" value="7tm_6"/>
    <property type="match status" value="1"/>
</dbReference>
<evidence type="ECO:0000256" key="3">
    <source>
        <dbReference type="ARBA" id="ARBA00022606"/>
    </source>
</evidence>
<dbReference type="GO" id="GO:0007165">
    <property type="term" value="P:signal transduction"/>
    <property type="evidence" value="ECO:0007669"/>
    <property type="project" value="UniProtKB-KW"/>
</dbReference>
<name>A0A1B3B776_SCAPY</name>
<feature type="transmembrane region" description="Helical" evidence="10">
    <location>
        <begin position="36"/>
        <end position="60"/>
    </location>
</feature>
<reference evidence="11" key="2">
    <citation type="journal article" date="2016" name="PLoS ONE">
        <title>Molecular Characterization and Sex Distribution of Chemosensory Receptor Gene Family Based on Transcriptome Analysis of Scaeva pyrastri.</title>
        <authorList>
            <person name="Li X.M."/>
            <person name="Zhu X.Y."/>
            <person name="He P."/>
            <person name="Xu L."/>
            <person name="Sun L."/>
            <person name="Chen L."/>
            <person name="Wang Z.Q."/>
            <person name="Deng D.G."/>
            <person name="Zhang Y.N."/>
        </authorList>
    </citation>
    <scope>NUCLEOTIDE SEQUENCE</scope>
</reference>
<dbReference type="EMBL" id="KU291817">
    <property type="protein sequence ID" value="AOE48067.1"/>
    <property type="molecule type" value="mRNA"/>
</dbReference>
<feature type="transmembrane region" description="Helical" evidence="10">
    <location>
        <begin position="9"/>
        <end position="30"/>
    </location>
</feature>
<dbReference type="AlphaFoldDB" id="A0A1B3B776"/>
<protein>
    <recommendedName>
        <fullName evidence="10">Odorant receptor</fullName>
    </recommendedName>
</protein>
<evidence type="ECO:0000256" key="2">
    <source>
        <dbReference type="ARBA" id="ARBA00022475"/>
    </source>
</evidence>
<keyword evidence="5 10" id="KW-0552">Olfaction</keyword>
<keyword evidence="3 10" id="KW-0716">Sensory transduction</keyword>
<evidence type="ECO:0000256" key="1">
    <source>
        <dbReference type="ARBA" id="ARBA00004651"/>
    </source>
</evidence>
<feature type="transmembrane region" description="Helical" evidence="10">
    <location>
        <begin position="155"/>
        <end position="175"/>
    </location>
</feature>
<evidence type="ECO:0000256" key="8">
    <source>
        <dbReference type="ARBA" id="ARBA00023170"/>
    </source>
</evidence>
<keyword evidence="6 10" id="KW-1133">Transmembrane helix</keyword>
<evidence type="ECO:0000313" key="11">
    <source>
        <dbReference type="EMBL" id="AOE48067.1"/>
    </source>
</evidence>
<evidence type="ECO:0000256" key="5">
    <source>
        <dbReference type="ARBA" id="ARBA00022725"/>
    </source>
</evidence>
<proteinExistence type="evidence at transcript level"/>
<evidence type="ECO:0000256" key="4">
    <source>
        <dbReference type="ARBA" id="ARBA00022692"/>
    </source>
</evidence>
<dbReference type="PANTHER" id="PTHR21137:SF26">
    <property type="entry name" value="ODORANT RECEPTOR 10A-RELATED"/>
    <property type="match status" value="1"/>
</dbReference>
<comment type="caution">
    <text evidence="10">Lacks conserved residue(s) required for the propagation of feature annotation.</text>
</comment>
<comment type="similarity">
    <text evidence="10">Belongs to the insect chemoreceptor superfamily. Heteromeric odorant receptor channel (TC 1.A.69) family.</text>
</comment>